<name>A0A1A6ANE4_9CLOT</name>
<evidence type="ECO:0000313" key="2">
    <source>
        <dbReference type="Proteomes" id="UP000093954"/>
    </source>
</evidence>
<evidence type="ECO:0000313" key="1">
    <source>
        <dbReference type="EMBL" id="OBR91580.1"/>
    </source>
</evidence>
<dbReference type="RefSeq" id="WP_065079091.1">
    <property type="nucleotide sequence ID" value="NZ_LROS01000035.1"/>
</dbReference>
<dbReference type="Pfam" id="PF14337">
    <property type="entry name" value="Abi_alpha"/>
    <property type="match status" value="1"/>
</dbReference>
<dbReference type="Proteomes" id="UP000093954">
    <property type="component" value="Unassembled WGS sequence"/>
</dbReference>
<evidence type="ECO:0008006" key="3">
    <source>
        <dbReference type="Google" id="ProtNLM"/>
    </source>
</evidence>
<sequence>MSENPIKDAAIEVLKERSKEIYDDGLKPVTKEGGEILQTIVGLFNNVVLYPVKKANLTFRYKLEQFEKDLKLKTDNIPDDKLIEPPLNIAGPTIEALKYTFDTKEIREMYINLLSSSMNADTVRLAHPSYVEIIKSMTPLDAIVFKNAAKDSKNIPCARVTIGFDDKSYTYAMPTIFAPDLIGEEDPFLVSSSIENLCRLGILTHLETSIVGYDYDLFKQHPFVMKQFEKFKNVNPRLKLKIDIVKQVIFASDFGKNFAKACLQY</sequence>
<reference evidence="1 2" key="1">
    <citation type="journal article" date="2012" name="Front. Microbiol.">
        <title>Draft Genome Sequence of the Virulent Strain 01-B526 of the Fish Pathogen Aeromonas salmonicida.</title>
        <authorList>
            <person name="Charette S.J."/>
            <person name="Brochu F."/>
            <person name="Boyle B."/>
            <person name="Filion G."/>
            <person name="Tanaka K.H."/>
            <person name="Derome N."/>
        </authorList>
    </citation>
    <scope>NUCLEOTIDE SEQUENCE [LARGE SCALE GENOMIC DNA]</scope>
    <source>
        <strain evidence="1 2">P11</strain>
    </source>
</reference>
<protein>
    <recommendedName>
        <fullName evidence="3">DUF4393 domain-containing protein</fullName>
    </recommendedName>
</protein>
<comment type="caution">
    <text evidence="1">The sequence shown here is derived from an EMBL/GenBank/DDBJ whole genome shotgun (WGS) entry which is preliminary data.</text>
</comment>
<accession>A0A1A6ANE4</accession>
<dbReference type="Gene3D" id="3.30.110.190">
    <property type="match status" value="1"/>
</dbReference>
<dbReference type="PATRIC" id="fig|1353534.3.peg.2987"/>
<dbReference type="EMBL" id="LROS01000035">
    <property type="protein sequence ID" value="OBR91580.1"/>
    <property type="molecule type" value="Genomic_DNA"/>
</dbReference>
<proteinExistence type="predicted"/>
<organism evidence="1 2">
    <name type="scientific">Clostridium ragsdalei P11</name>
    <dbReference type="NCBI Taxonomy" id="1353534"/>
    <lineage>
        <taxon>Bacteria</taxon>
        <taxon>Bacillati</taxon>
        <taxon>Bacillota</taxon>
        <taxon>Clostridia</taxon>
        <taxon>Eubacteriales</taxon>
        <taxon>Clostridiaceae</taxon>
        <taxon>Clostridium</taxon>
    </lineage>
</organism>
<dbReference type="InterPro" id="IPR025506">
    <property type="entry name" value="Abi_alpha"/>
</dbReference>
<dbReference type="AlphaFoldDB" id="A0A1A6ANE4"/>
<gene>
    <name evidence="1" type="ORF">CLRAG_29440</name>
</gene>
<keyword evidence="2" id="KW-1185">Reference proteome</keyword>